<evidence type="ECO:0000256" key="3">
    <source>
        <dbReference type="ARBA" id="ARBA00023326"/>
    </source>
</evidence>
<dbReference type="RefSeq" id="WP_120975375.1">
    <property type="nucleotide sequence ID" value="NZ_RBZM01000004.1"/>
</dbReference>
<keyword evidence="3" id="KW-0624">Polysaccharide degradation</keyword>
<keyword evidence="1" id="KW-0378">Hydrolase</keyword>
<evidence type="ECO:0000313" key="6">
    <source>
        <dbReference type="Proteomes" id="UP000282076"/>
    </source>
</evidence>
<evidence type="ECO:0000313" key="5">
    <source>
        <dbReference type="EMBL" id="RKP54997.1"/>
    </source>
</evidence>
<gene>
    <name evidence="5" type="ORF">D7Z26_07125</name>
</gene>
<feature type="domain" description="SLH" evidence="4">
    <location>
        <begin position="94"/>
        <end position="157"/>
    </location>
</feature>
<name>A0A494XWL8_9BACL</name>
<dbReference type="SUPFAM" id="SSF51445">
    <property type="entry name" value="(Trans)glycosidases"/>
    <property type="match status" value="1"/>
</dbReference>
<dbReference type="Pfam" id="PF00395">
    <property type="entry name" value="SLH"/>
    <property type="match status" value="1"/>
</dbReference>
<sequence>MQDPILSVLKVQFGVETPENATKPDSLKGNSAASKNVADLSFTETDAEIQSAIDNDLEIHGHTLVWESQSIPWLNNYFLSLLVRLLELKGNDASVTTFSDVDSSAYYYDAVKIAAQLGIIQGTGSNLFDPNSKISRQDMMVIAARAAKAAGKALPTGGTLGAFSDETSEASYAKDSVAALVNAGIVQVSNGKLATNRLPHSRRIGSYPATDLE</sequence>
<reference evidence="5 6" key="1">
    <citation type="submission" date="2018-10" db="EMBL/GenBank/DDBJ databases">
        <title>Cohnella sp. M2MS4P-1, whole genome shotgun sequence.</title>
        <authorList>
            <person name="Tuo L."/>
        </authorList>
    </citation>
    <scope>NUCLEOTIDE SEQUENCE [LARGE SCALE GENOMIC DNA]</scope>
    <source>
        <strain evidence="5 6">M2MS4P-1</strain>
    </source>
</reference>
<evidence type="ECO:0000256" key="2">
    <source>
        <dbReference type="ARBA" id="ARBA00023277"/>
    </source>
</evidence>
<proteinExistence type="predicted"/>
<dbReference type="InterPro" id="IPR001000">
    <property type="entry name" value="GH10_dom"/>
</dbReference>
<keyword evidence="2" id="KW-0119">Carbohydrate metabolism</keyword>
<protein>
    <recommendedName>
        <fullName evidence="4">SLH domain-containing protein</fullName>
    </recommendedName>
</protein>
<keyword evidence="6" id="KW-1185">Reference proteome</keyword>
<dbReference type="OrthoDB" id="504962at2"/>
<organism evidence="5 6">
    <name type="scientific">Cohnella endophytica</name>
    <dbReference type="NCBI Taxonomy" id="2419778"/>
    <lineage>
        <taxon>Bacteria</taxon>
        <taxon>Bacillati</taxon>
        <taxon>Bacillota</taxon>
        <taxon>Bacilli</taxon>
        <taxon>Bacillales</taxon>
        <taxon>Paenibacillaceae</taxon>
        <taxon>Cohnella</taxon>
    </lineage>
</organism>
<dbReference type="Proteomes" id="UP000282076">
    <property type="component" value="Unassembled WGS sequence"/>
</dbReference>
<dbReference type="InterPro" id="IPR017853">
    <property type="entry name" value="GH"/>
</dbReference>
<dbReference type="PROSITE" id="PS51272">
    <property type="entry name" value="SLH"/>
    <property type="match status" value="1"/>
</dbReference>
<dbReference type="AlphaFoldDB" id="A0A494XWL8"/>
<dbReference type="InterPro" id="IPR001119">
    <property type="entry name" value="SLH_dom"/>
</dbReference>
<dbReference type="GO" id="GO:0004553">
    <property type="term" value="F:hydrolase activity, hydrolyzing O-glycosyl compounds"/>
    <property type="evidence" value="ECO:0007669"/>
    <property type="project" value="InterPro"/>
</dbReference>
<dbReference type="Gene3D" id="3.20.20.80">
    <property type="entry name" value="Glycosidases"/>
    <property type="match status" value="1"/>
</dbReference>
<dbReference type="EMBL" id="RBZM01000004">
    <property type="protein sequence ID" value="RKP54997.1"/>
    <property type="molecule type" value="Genomic_DNA"/>
</dbReference>
<evidence type="ECO:0000259" key="4">
    <source>
        <dbReference type="PROSITE" id="PS51272"/>
    </source>
</evidence>
<accession>A0A494XWL8</accession>
<evidence type="ECO:0000256" key="1">
    <source>
        <dbReference type="ARBA" id="ARBA00022801"/>
    </source>
</evidence>
<dbReference type="Pfam" id="PF00331">
    <property type="entry name" value="Glyco_hydro_10"/>
    <property type="match status" value="1"/>
</dbReference>
<comment type="caution">
    <text evidence="5">The sequence shown here is derived from an EMBL/GenBank/DDBJ whole genome shotgun (WGS) entry which is preliminary data.</text>
</comment>
<dbReference type="GO" id="GO:0000272">
    <property type="term" value="P:polysaccharide catabolic process"/>
    <property type="evidence" value="ECO:0007669"/>
    <property type="project" value="UniProtKB-KW"/>
</dbReference>